<dbReference type="Pfam" id="PF13556">
    <property type="entry name" value="HTH_30"/>
    <property type="match status" value="1"/>
</dbReference>
<organism evidence="3 4">
    <name type="scientific">Amycolatopsis jiangsuensis</name>
    <dbReference type="NCBI Taxonomy" id="1181879"/>
    <lineage>
        <taxon>Bacteria</taxon>
        <taxon>Bacillati</taxon>
        <taxon>Actinomycetota</taxon>
        <taxon>Actinomycetes</taxon>
        <taxon>Pseudonocardiales</taxon>
        <taxon>Pseudonocardiaceae</taxon>
        <taxon>Amycolatopsis</taxon>
    </lineage>
</organism>
<dbReference type="InterPro" id="IPR051448">
    <property type="entry name" value="CdaR-like_regulators"/>
</dbReference>
<sequence length="391" mass="42073">MSAFSVWSKLPHELAEVVRPRVVRIAHDCVAGIAREVPEYSGKLVGEAERAAAVEVSRRALERDLGRVGTAETWHAERLAECRARGRRAFHQGLSREAAQAAVRVGNRVAWRRISDLAREHGFSGDVLFLLAEGMFSDVETSMTAVVEGYTAAELAAAGDGKRYRALLRALLDGRAPADVDGLAAAAGLVLPERAAAVAFRAGPDAPAFPADLVPEHVLADPDRQAPALLSADPESDLSGLERLPAGWVAAVGPYVSFADAAESYRVAVRAAELAERGLLGSVGQVVWCREHVTKLLLLADEFLVSQLAEKTLAPLAAVRGVRRVQLAETLLALVRTRGSAPELGRILDLHPQTVRGRLKKLGELFGDRLDDPDERLRLELSLLAEKALSD</sequence>
<evidence type="ECO:0000259" key="2">
    <source>
        <dbReference type="Pfam" id="PF25906"/>
    </source>
</evidence>
<dbReference type="InterPro" id="IPR042070">
    <property type="entry name" value="PucR_C-HTH_sf"/>
</dbReference>
<dbReference type="Pfam" id="PF25906">
    <property type="entry name" value="PucR-like_N"/>
    <property type="match status" value="1"/>
</dbReference>
<name>A0A840J146_9PSEU</name>
<dbReference type="InterPro" id="IPR025736">
    <property type="entry name" value="PucR_C-HTH_dom"/>
</dbReference>
<dbReference type="EMBL" id="JACHMG010000001">
    <property type="protein sequence ID" value="MBB4688716.1"/>
    <property type="molecule type" value="Genomic_DNA"/>
</dbReference>
<reference evidence="3 4" key="1">
    <citation type="submission" date="2020-08" db="EMBL/GenBank/DDBJ databases">
        <title>Sequencing the genomes of 1000 actinobacteria strains.</title>
        <authorList>
            <person name="Klenk H.-P."/>
        </authorList>
    </citation>
    <scope>NUCLEOTIDE SEQUENCE [LARGE SCALE GENOMIC DNA]</scope>
    <source>
        <strain evidence="3 4">DSM 45859</strain>
    </source>
</reference>
<dbReference type="Gene3D" id="1.10.10.2840">
    <property type="entry name" value="PucR C-terminal helix-turn-helix domain"/>
    <property type="match status" value="1"/>
</dbReference>
<evidence type="ECO:0000313" key="4">
    <source>
        <dbReference type="Proteomes" id="UP000581769"/>
    </source>
</evidence>
<gene>
    <name evidence="3" type="ORF">BJY18_006201</name>
</gene>
<accession>A0A840J146</accession>
<comment type="caution">
    <text evidence="3">The sequence shown here is derived from an EMBL/GenBank/DDBJ whole genome shotgun (WGS) entry which is preliminary data.</text>
</comment>
<evidence type="ECO:0008006" key="5">
    <source>
        <dbReference type="Google" id="ProtNLM"/>
    </source>
</evidence>
<feature type="domain" description="PucR C-terminal helix-turn-helix" evidence="1">
    <location>
        <begin position="327"/>
        <end position="385"/>
    </location>
</feature>
<evidence type="ECO:0000259" key="1">
    <source>
        <dbReference type="Pfam" id="PF13556"/>
    </source>
</evidence>
<keyword evidence="4" id="KW-1185">Reference proteome</keyword>
<protein>
    <recommendedName>
        <fullName evidence="5">PucR C-terminal helix-turn-helix domain-containing protein</fullName>
    </recommendedName>
</protein>
<evidence type="ECO:0000313" key="3">
    <source>
        <dbReference type="EMBL" id="MBB4688716.1"/>
    </source>
</evidence>
<dbReference type="RefSeq" id="WP_312874012.1">
    <property type="nucleotide sequence ID" value="NZ_JACHMG010000001.1"/>
</dbReference>
<feature type="domain" description="PucR-like N-terminal" evidence="2">
    <location>
        <begin position="7"/>
        <end position="171"/>
    </location>
</feature>
<dbReference type="Proteomes" id="UP000581769">
    <property type="component" value="Unassembled WGS sequence"/>
</dbReference>
<dbReference type="InterPro" id="IPR058663">
    <property type="entry name" value="PucR-like_N"/>
</dbReference>
<dbReference type="PANTHER" id="PTHR33744:SF1">
    <property type="entry name" value="DNA-BINDING TRANSCRIPTIONAL ACTIVATOR ADER"/>
    <property type="match status" value="1"/>
</dbReference>
<proteinExistence type="predicted"/>
<dbReference type="PANTHER" id="PTHR33744">
    <property type="entry name" value="CARBOHYDRATE DIACID REGULATOR"/>
    <property type="match status" value="1"/>
</dbReference>
<dbReference type="AlphaFoldDB" id="A0A840J146"/>